<dbReference type="FunFam" id="1.25.40.10:FF:000090">
    <property type="entry name" value="Pentatricopeptide repeat-containing protein, chloroplastic"/>
    <property type="match status" value="1"/>
</dbReference>
<proteinExistence type="predicted"/>
<dbReference type="PROSITE" id="PS51375">
    <property type="entry name" value="PPR"/>
    <property type="match status" value="3"/>
</dbReference>
<dbReference type="PANTHER" id="PTHR47926">
    <property type="entry name" value="PENTATRICOPEPTIDE REPEAT-CONTAINING PROTEIN"/>
    <property type="match status" value="1"/>
</dbReference>
<dbReference type="InParanoid" id="A0A2G5EHE7"/>
<dbReference type="Proteomes" id="UP000230069">
    <property type="component" value="Unassembled WGS sequence"/>
</dbReference>
<evidence type="ECO:0000313" key="3">
    <source>
        <dbReference type="EMBL" id="PIA55163.1"/>
    </source>
</evidence>
<dbReference type="InterPro" id="IPR011990">
    <property type="entry name" value="TPR-like_helical_dom_sf"/>
</dbReference>
<feature type="repeat" description="PPR" evidence="2">
    <location>
        <begin position="172"/>
        <end position="206"/>
    </location>
</feature>
<evidence type="ECO:0000256" key="1">
    <source>
        <dbReference type="ARBA" id="ARBA00022737"/>
    </source>
</evidence>
<evidence type="ECO:0000256" key="2">
    <source>
        <dbReference type="PROSITE-ProRule" id="PRU00708"/>
    </source>
</evidence>
<organism evidence="3 4">
    <name type="scientific">Aquilegia coerulea</name>
    <name type="common">Rocky mountain columbine</name>
    <dbReference type="NCBI Taxonomy" id="218851"/>
    <lineage>
        <taxon>Eukaryota</taxon>
        <taxon>Viridiplantae</taxon>
        <taxon>Streptophyta</taxon>
        <taxon>Embryophyta</taxon>
        <taxon>Tracheophyta</taxon>
        <taxon>Spermatophyta</taxon>
        <taxon>Magnoliopsida</taxon>
        <taxon>Ranunculales</taxon>
        <taxon>Ranunculaceae</taxon>
        <taxon>Thalictroideae</taxon>
        <taxon>Aquilegia</taxon>
    </lineage>
</organism>
<dbReference type="InterPro" id="IPR046960">
    <property type="entry name" value="PPR_At4g14850-like_plant"/>
</dbReference>
<dbReference type="Pfam" id="PF13041">
    <property type="entry name" value="PPR_2"/>
    <property type="match status" value="1"/>
</dbReference>
<dbReference type="STRING" id="218851.A0A2G5EHE7"/>
<accession>A0A2G5EHE7</accession>
<keyword evidence="1" id="KW-0677">Repeat</keyword>
<dbReference type="AlphaFoldDB" id="A0A2G5EHE7"/>
<dbReference type="Pfam" id="PF01535">
    <property type="entry name" value="PPR"/>
    <property type="match status" value="2"/>
</dbReference>
<evidence type="ECO:0000313" key="4">
    <source>
        <dbReference type="Proteomes" id="UP000230069"/>
    </source>
</evidence>
<feature type="repeat" description="PPR" evidence="2">
    <location>
        <begin position="141"/>
        <end position="171"/>
    </location>
</feature>
<evidence type="ECO:0008006" key="5">
    <source>
        <dbReference type="Google" id="ProtNLM"/>
    </source>
</evidence>
<dbReference type="OrthoDB" id="1731741at2759"/>
<dbReference type="PANTHER" id="PTHR47926:SF347">
    <property type="entry name" value="PENTATRICOPEPTIDE REPEAT-CONTAINING PROTEIN"/>
    <property type="match status" value="1"/>
</dbReference>
<dbReference type="NCBIfam" id="TIGR00756">
    <property type="entry name" value="PPR"/>
    <property type="match status" value="4"/>
</dbReference>
<dbReference type="GO" id="GO:0003723">
    <property type="term" value="F:RNA binding"/>
    <property type="evidence" value="ECO:0007669"/>
    <property type="project" value="InterPro"/>
</dbReference>
<name>A0A2G5EHE7_AQUCA</name>
<reference evidence="3 4" key="1">
    <citation type="submission" date="2017-09" db="EMBL/GenBank/DDBJ databases">
        <title>WGS assembly of Aquilegia coerulea Goldsmith.</title>
        <authorList>
            <person name="Hodges S."/>
            <person name="Kramer E."/>
            <person name="Nordborg M."/>
            <person name="Tomkins J."/>
            <person name="Borevitz J."/>
            <person name="Derieg N."/>
            <person name="Yan J."/>
            <person name="Mihaltcheva S."/>
            <person name="Hayes R.D."/>
            <person name="Rokhsar D."/>
        </authorList>
    </citation>
    <scope>NUCLEOTIDE SEQUENCE [LARGE SCALE GENOMIC DNA]</scope>
    <source>
        <strain evidence="4">cv. Goldsmith</strain>
    </source>
</reference>
<dbReference type="GO" id="GO:0009451">
    <property type="term" value="P:RNA modification"/>
    <property type="evidence" value="ECO:0007669"/>
    <property type="project" value="InterPro"/>
</dbReference>
<protein>
    <recommendedName>
        <fullName evidence="5">Pentacotripeptide-repeat region of PRORP domain-containing protein</fullName>
    </recommendedName>
</protein>
<feature type="repeat" description="PPR" evidence="2">
    <location>
        <begin position="71"/>
        <end position="105"/>
    </location>
</feature>
<dbReference type="EMBL" id="KZ305025">
    <property type="protein sequence ID" value="PIA55163.1"/>
    <property type="molecule type" value="Genomic_DNA"/>
</dbReference>
<sequence length="313" mass="34616">MRTLDITFCASLIESCTSSKNLRKLKQVHAKILIAGISYHDFIRAKLISSYATCSQMHEAAYIFSVTNRQSTFLYNSMIRGYASLNLFRDSINIYHRMLLAGKQHDAHTFPSVLKSCAGLSALHLGRRVHVAVLVHGFSTDVATSNALITMYAKCGDLSTARKVFDGMSVKNLITWSAMISGYGIHGISGEVFHLFEKMLDAGESPDGVTFTAILVACSHGGLTDMGRGFFEMMEWRFKVKPGLEHYTCMVDMLARAGHVEEAEALISRIEVEPDDVLWSALLGACKLHGKMEVAERVAEKVYGRLFSNLSVS</sequence>
<gene>
    <name evidence="3" type="ORF">AQUCO_00800117v1</name>
</gene>
<dbReference type="InterPro" id="IPR002885">
    <property type="entry name" value="PPR_rpt"/>
</dbReference>
<keyword evidence="4" id="KW-1185">Reference proteome</keyword>
<dbReference type="Gene3D" id="1.25.40.10">
    <property type="entry name" value="Tetratricopeptide repeat domain"/>
    <property type="match status" value="3"/>
</dbReference>